<comment type="similarity">
    <text evidence="1">Belongs to the type-I restriction system S methylase family.</text>
</comment>
<keyword evidence="5" id="KW-0378">Hydrolase</keyword>
<sequence>MKWKPYPKYKDSGVEWIGEVPEHWDVKIVKYTTYLKGRVGWKGLTSEEYQEDGYAYLVTGTDFLSKYIDWNKCHYVEQARYNDDPFIQLRNGDLLITKDGTIGKLALVEDLDEPACLNSGIFLVRPKNSYITEYFYWVLGSDVFAVFCDLSSLGSTIQHLYQNVFENFVFPVPSIPEQKSIAAFLDRETAKIDTLITKQERLIELLLERRKALISHAVTKGLDPNAKMKDSGVEWIGEIPKKWKLDKIKHNVLIMGKSGLPASEGKEEGLYPFFTSSREQNKFIDFAIFEDECLIMGNGGSASIHYINGKFSASNDCLVLKRQKNIIIKFLYYLIFSNIKTIDDLGFSGIGLRHLQKDFFYNMSIYLPATSEQLGIVSYIDRETTKIDTLIEKSHRSIKLLRERRKALISAAVTGKIDVREAGA</sequence>
<evidence type="ECO:0000256" key="3">
    <source>
        <dbReference type="ARBA" id="ARBA00023125"/>
    </source>
</evidence>
<dbReference type="Gene3D" id="3.90.220.20">
    <property type="entry name" value="DNA methylase specificity domains"/>
    <property type="match status" value="2"/>
</dbReference>
<evidence type="ECO:0000259" key="4">
    <source>
        <dbReference type="Pfam" id="PF01420"/>
    </source>
</evidence>
<dbReference type="Proteomes" id="UP000316562">
    <property type="component" value="Unassembled WGS sequence"/>
</dbReference>
<dbReference type="EMBL" id="SGBC01000001">
    <property type="protein sequence ID" value="RZD17141.1"/>
    <property type="molecule type" value="Genomic_DNA"/>
</dbReference>
<accession>A0A519BIP5</accession>
<dbReference type="GO" id="GO:0004519">
    <property type="term" value="F:endonuclease activity"/>
    <property type="evidence" value="ECO:0007669"/>
    <property type="project" value="UniProtKB-KW"/>
</dbReference>
<dbReference type="PANTHER" id="PTHR43140:SF1">
    <property type="entry name" value="TYPE I RESTRICTION ENZYME ECOKI SPECIFICITY SUBUNIT"/>
    <property type="match status" value="1"/>
</dbReference>
<reference evidence="5 6" key="1">
    <citation type="journal article" date="2019" name="ISME J.">
        <title>Insights into ecological role of a new deltaproteobacterial order Candidatus Acidulodesulfobacterales by metagenomics and metatranscriptomics.</title>
        <authorList>
            <person name="Tan S."/>
            <person name="Liu J."/>
            <person name="Fang Y."/>
            <person name="Hedlund B.P."/>
            <person name="Lian Z.H."/>
            <person name="Huang L.Y."/>
            <person name="Li J.T."/>
            <person name="Huang L.N."/>
            <person name="Li W.J."/>
            <person name="Jiang H.C."/>
            <person name="Dong H.L."/>
            <person name="Shu W.S."/>
        </authorList>
    </citation>
    <scope>NUCLEOTIDE SEQUENCE [LARGE SCALE GENOMIC DNA]</scope>
    <source>
        <strain evidence="5">AP2</strain>
    </source>
</reference>
<evidence type="ECO:0000256" key="2">
    <source>
        <dbReference type="ARBA" id="ARBA00022747"/>
    </source>
</evidence>
<keyword evidence="5" id="KW-0540">Nuclease</keyword>
<dbReference type="AlphaFoldDB" id="A0A519BIP5"/>
<keyword evidence="3" id="KW-0238">DNA-binding</keyword>
<dbReference type="PANTHER" id="PTHR43140">
    <property type="entry name" value="TYPE-1 RESTRICTION ENZYME ECOKI SPECIFICITY PROTEIN"/>
    <property type="match status" value="1"/>
</dbReference>
<comment type="caution">
    <text evidence="5">The sequence shown here is derived from an EMBL/GenBank/DDBJ whole genome shotgun (WGS) entry which is preliminary data.</text>
</comment>
<evidence type="ECO:0000313" key="5">
    <source>
        <dbReference type="EMBL" id="RZD17141.1"/>
    </source>
</evidence>
<dbReference type="Gene3D" id="1.10.287.1120">
    <property type="entry name" value="Bipartite methylase S protein"/>
    <property type="match status" value="1"/>
</dbReference>
<dbReference type="GO" id="GO:0009307">
    <property type="term" value="P:DNA restriction-modification system"/>
    <property type="evidence" value="ECO:0007669"/>
    <property type="project" value="UniProtKB-KW"/>
</dbReference>
<organism evidence="5 6">
    <name type="scientific">Acididesulfobacter guangdongensis</name>
    <dbReference type="NCBI Taxonomy" id="2597225"/>
    <lineage>
        <taxon>Bacteria</taxon>
        <taxon>Deltaproteobacteria</taxon>
        <taxon>Candidatus Acidulodesulfobacterales</taxon>
        <taxon>Candidatus Acididesulfobacter</taxon>
    </lineage>
</organism>
<protein>
    <submittedName>
        <fullName evidence="5">Restriction endonuclease subunit S</fullName>
    </submittedName>
</protein>
<dbReference type="SUPFAM" id="SSF116734">
    <property type="entry name" value="DNA methylase specificity domain"/>
    <property type="match status" value="2"/>
</dbReference>
<dbReference type="GO" id="GO:0003677">
    <property type="term" value="F:DNA binding"/>
    <property type="evidence" value="ECO:0007669"/>
    <property type="project" value="UniProtKB-KW"/>
</dbReference>
<feature type="domain" description="Type I restriction modification DNA specificity" evidence="4">
    <location>
        <begin position="83"/>
        <end position="199"/>
    </location>
</feature>
<evidence type="ECO:0000256" key="1">
    <source>
        <dbReference type="ARBA" id="ARBA00010923"/>
    </source>
</evidence>
<proteinExistence type="inferred from homology"/>
<dbReference type="InterPro" id="IPR051212">
    <property type="entry name" value="Type-I_RE_S_subunit"/>
</dbReference>
<keyword evidence="5" id="KW-0255">Endonuclease</keyword>
<dbReference type="InterPro" id="IPR044946">
    <property type="entry name" value="Restrct_endonuc_typeI_TRD_sf"/>
</dbReference>
<gene>
    <name evidence="5" type="ORF">EVJ46_02630</name>
</gene>
<name>A0A519BIP5_ACIG2</name>
<keyword evidence="2" id="KW-0680">Restriction system</keyword>
<dbReference type="Pfam" id="PF01420">
    <property type="entry name" value="Methylase_S"/>
    <property type="match status" value="2"/>
</dbReference>
<dbReference type="InterPro" id="IPR000055">
    <property type="entry name" value="Restrct_endonuc_typeI_TRD"/>
</dbReference>
<evidence type="ECO:0000313" key="6">
    <source>
        <dbReference type="Proteomes" id="UP000316562"/>
    </source>
</evidence>
<feature type="domain" description="Type I restriction modification DNA specificity" evidence="4">
    <location>
        <begin position="243"/>
        <end position="390"/>
    </location>
</feature>